<dbReference type="PROSITE" id="PS51679">
    <property type="entry name" value="SAM_MT_C5"/>
    <property type="match status" value="1"/>
</dbReference>
<dbReference type="GO" id="GO:0044027">
    <property type="term" value="P:negative regulation of gene expression via chromosomal CpG island methylation"/>
    <property type="evidence" value="ECO:0007669"/>
    <property type="project" value="TreeGrafter"/>
</dbReference>
<dbReference type="SUPFAM" id="SSF53335">
    <property type="entry name" value="S-adenosyl-L-methionine-dependent methyltransferases"/>
    <property type="match status" value="1"/>
</dbReference>
<evidence type="ECO:0000256" key="6">
    <source>
        <dbReference type="RuleBase" id="RU000416"/>
    </source>
</evidence>
<keyword evidence="2 5" id="KW-0808">Transferase</keyword>
<evidence type="ECO:0000256" key="3">
    <source>
        <dbReference type="ARBA" id="ARBA00022691"/>
    </source>
</evidence>
<name>A0A7Y9JLN1_9MICO</name>
<dbReference type="GO" id="GO:0009307">
    <property type="term" value="P:DNA restriction-modification system"/>
    <property type="evidence" value="ECO:0007669"/>
    <property type="project" value="UniProtKB-KW"/>
</dbReference>
<dbReference type="InterPro" id="IPR018117">
    <property type="entry name" value="C5_DNA_meth_AS"/>
</dbReference>
<organism evidence="8 9">
    <name type="scientific">Microbacterium pseudoresistens</name>
    <dbReference type="NCBI Taxonomy" id="640634"/>
    <lineage>
        <taxon>Bacteria</taxon>
        <taxon>Bacillati</taxon>
        <taxon>Actinomycetota</taxon>
        <taxon>Actinomycetes</taxon>
        <taxon>Micrococcales</taxon>
        <taxon>Microbacteriaceae</taxon>
        <taxon>Microbacterium</taxon>
    </lineage>
</organism>
<comment type="similarity">
    <text evidence="5 6">Belongs to the class I-like SAM-binding methyltransferase superfamily. C5-methyltransferase family.</text>
</comment>
<dbReference type="NCBIfam" id="TIGR00675">
    <property type="entry name" value="dcm"/>
    <property type="match status" value="1"/>
</dbReference>
<gene>
    <name evidence="8" type="ORF">BKA02_000942</name>
</gene>
<dbReference type="EC" id="2.1.1.37" evidence="7"/>
<keyword evidence="3 5" id="KW-0949">S-adenosyl-L-methionine</keyword>
<dbReference type="EMBL" id="JACCBH010000001">
    <property type="protein sequence ID" value="NYD53887.1"/>
    <property type="molecule type" value="Genomic_DNA"/>
</dbReference>
<protein>
    <recommendedName>
        <fullName evidence="7">Cytosine-specific methyltransferase</fullName>
        <ecNumber evidence="7">2.1.1.37</ecNumber>
    </recommendedName>
</protein>
<dbReference type="Pfam" id="PF00145">
    <property type="entry name" value="DNA_methylase"/>
    <property type="match status" value="1"/>
</dbReference>
<dbReference type="Gene3D" id="3.40.50.150">
    <property type="entry name" value="Vaccinia Virus protein VP39"/>
    <property type="match status" value="1"/>
</dbReference>
<dbReference type="PANTHER" id="PTHR10629">
    <property type="entry name" value="CYTOSINE-SPECIFIC METHYLTRANSFERASE"/>
    <property type="match status" value="1"/>
</dbReference>
<evidence type="ECO:0000256" key="5">
    <source>
        <dbReference type="PROSITE-ProRule" id="PRU01016"/>
    </source>
</evidence>
<dbReference type="InterPro" id="IPR029063">
    <property type="entry name" value="SAM-dependent_MTases_sf"/>
</dbReference>
<proteinExistence type="inferred from homology"/>
<feature type="active site" evidence="5">
    <location>
        <position position="110"/>
    </location>
</feature>
<dbReference type="Gene3D" id="3.90.120.10">
    <property type="entry name" value="DNA Methylase, subunit A, domain 2"/>
    <property type="match status" value="1"/>
</dbReference>
<keyword evidence="1 5" id="KW-0489">Methyltransferase</keyword>
<evidence type="ECO:0000256" key="4">
    <source>
        <dbReference type="ARBA" id="ARBA00022747"/>
    </source>
</evidence>
<dbReference type="RefSeq" id="WP_179431782.1">
    <property type="nucleotide sequence ID" value="NZ_BAABLC010000001.1"/>
</dbReference>
<keyword evidence="9" id="KW-1185">Reference proteome</keyword>
<accession>A0A7Y9JLN1</accession>
<dbReference type="PRINTS" id="PR00105">
    <property type="entry name" value="C5METTRFRASE"/>
</dbReference>
<evidence type="ECO:0000256" key="7">
    <source>
        <dbReference type="RuleBase" id="RU000417"/>
    </source>
</evidence>
<reference evidence="8 9" key="1">
    <citation type="submission" date="2020-07" db="EMBL/GenBank/DDBJ databases">
        <title>Sequencing the genomes of 1000 actinobacteria strains.</title>
        <authorList>
            <person name="Klenk H.-P."/>
        </authorList>
    </citation>
    <scope>NUCLEOTIDE SEQUENCE [LARGE SCALE GENOMIC DNA]</scope>
    <source>
        <strain evidence="8 9">DSM 22185</strain>
    </source>
</reference>
<sequence>MIEERALSDLHFRMGELFSGPGGMALGARRAAATIEGVELKHAWANDYDRDTCMTYRNNILVPAYGDHAVVVESADELPEAGGGTVHQNVHDLNIDALGPVDGFAFGFPCNDYSLVGEWKGLDGEYGPLYTYGVKVLATKRPKWFVAENVSGLRGANEGEAFKQILAHLQEPAPGLRYRLVPHLYSFDEYGVPQRRQRIVIVGVRSDLYTVFRVPSPEIYAGQDVSAEKALSEPRIMVGAPNHEYTRQSDNVVERLSYILPGEHAFSPRALEIMPEHLKIKTRTTISTTYKRLEPGKPAYTVTGAGGGGSHMYHWVQNRALTNRERARLQSFPDEFVFHGRKDSVRKQVGMAVPVKGAEAIFVALFKSFAGVEYPSVEPNIDLREMLTSRREQAVN</sequence>
<dbReference type="GO" id="GO:0003677">
    <property type="term" value="F:DNA binding"/>
    <property type="evidence" value="ECO:0007669"/>
    <property type="project" value="TreeGrafter"/>
</dbReference>
<comment type="catalytic activity">
    <reaction evidence="7">
        <text>a 2'-deoxycytidine in DNA + S-adenosyl-L-methionine = a 5-methyl-2'-deoxycytidine in DNA + S-adenosyl-L-homocysteine + H(+)</text>
        <dbReference type="Rhea" id="RHEA:13681"/>
        <dbReference type="Rhea" id="RHEA-COMP:11369"/>
        <dbReference type="Rhea" id="RHEA-COMP:11370"/>
        <dbReference type="ChEBI" id="CHEBI:15378"/>
        <dbReference type="ChEBI" id="CHEBI:57856"/>
        <dbReference type="ChEBI" id="CHEBI:59789"/>
        <dbReference type="ChEBI" id="CHEBI:85452"/>
        <dbReference type="ChEBI" id="CHEBI:85454"/>
        <dbReference type="EC" id="2.1.1.37"/>
    </reaction>
</comment>
<evidence type="ECO:0000256" key="2">
    <source>
        <dbReference type="ARBA" id="ARBA00022679"/>
    </source>
</evidence>
<dbReference type="GO" id="GO:0003886">
    <property type="term" value="F:DNA (cytosine-5-)-methyltransferase activity"/>
    <property type="evidence" value="ECO:0007669"/>
    <property type="project" value="UniProtKB-EC"/>
</dbReference>
<comment type="caution">
    <text evidence="8">The sequence shown here is derived from an EMBL/GenBank/DDBJ whole genome shotgun (WGS) entry which is preliminary data.</text>
</comment>
<dbReference type="InterPro" id="IPR050390">
    <property type="entry name" value="C5-Methyltransferase"/>
</dbReference>
<dbReference type="PANTHER" id="PTHR10629:SF52">
    <property type="entry name" value="DNA (CYTOSINE-5)-METHYLTRANSFERASE 1"/>
    <property type="match status" value="1"/>
</dbReference>
<evidence type="ECO:0000313" key="8">
    <source>
        <dbReference type="EMBL" id="NYD53887.1"/>
    </source>
</evidence>
<dbReference type="InterPro" id="IPR001525">
    <property type="entry name" value="C5_MeTfrase"/>
</dbReference>
<keyword evidence="4" id="KW-0680">Restriction system</keyword>
<evidence type="ECO:0000313" key="9">
    <source>
        <dbReference type="Proteomes" id="UP000552045"/>
    </source>
</evidence>
<dbReference type="Proteomes" id="UP000552045">
    <property type="component" value="Unassembled WGS sequence"/>
</dbReference>
<dbReference type="PROSITE" id="PS00094">
    <property type="entry name" value="C5_MTASE_1"/>
    <property type="match status" value="1"/>
</dbReference>
<dbReference type="AlphaFoldDB" id="A0A7Y9JLN1"/>
<dbReference type="GO" id="GO:0032259">
    <property type="term" value="P:methylation"/>
    <property type="evidence" value="ECO:0007669"/>
    <property type="project" value="UniProtKB-KW"/>
</dbReference>
<evidence type="ECO:0000256" key="1">
    <source>
        <dbReference type="ARBA" id="ARBA00022603"/>
    </source>
</evidence>